<protein>
    <submittedName>
        <fullName evidence="2">DUF1311 domain-containing protein</fullName>
    </submittedName>
</protein>
<feature type="domain" description="Lysozyme inhibitor LprI-like N-terminal" evidence="1">
    <location>
        <begin position="25"/>
        <end position="113"/>
    </location>
</feature>
<keyword evidence="3" id="KW-1185">Reference proteome</keyword>
<reference evidence="2 3" key="1">
    <citation type="journal article" date="2019" name="Environ. Microbiol.">
        <title>Species interactions and distinct microbial communities in high Arctic permafrost affected cryosols are associated with the CH4 and CO2 gas fluxes.</title>
        <authorList>
            <person name="Altshuler I."/>
            <person name="Hamel J."/>
            <person name="Turney S."/>
            <person name="Magnuson E."/>
            <person name="Levesque R."/>
            <person name="Greer C."/>
            <person name="Whyte L.G."/>
        </authorList>
    </citation>
    <scope>NUCLEOTIDE SEQUENCE [LARGE SCALE GENOMIC DNA]</scope>
    <source>
        <strain evidence="2 3">S5.1</strain>
    </source>
</reference>
<dbReference type="EMBL" id="RCZK01000004">
    <property type="protein sequence ID" value="TPG13120.1"/>
    <property type="molecule type" value="Genomic_DNA"/>
</dbReference>
<dbReference type="Proteomes" id="UP000318413">
    <property type="component" value="Unassembled WGS sequence"/>
</dbReference>
<evidence type="ECO:0000313" key="2">
    <source>
        <dbReference type="EMBL" id="TPG13120.1"/>
    </source>
</evidence>
<dbReference type="AlphaFoldDB" id="A0A502CKM1"/>
<comment type="caution">
    <text evidence="2">The sequence shown here is derived from an EMBL/GenBank/DDBJ whole genome shotgun (WGS) entry which is preliminary data.</text>
</comment>
<accession>A0A502CKM1</accession>
<dbReference type="RefSeq" id="WP_140869732.1">
    <property type="nucleotide sequence ID" value="NZ_RCZK01000004.1"/>
</dbReference>
<gene>
    <name evidence="2" type="ORF">EAH84_06865</name>
</gene>
<evidence type="ECO:0000313" key="3">
    <source>
        <dbReference type="Proteomes" id="UP000318413"/>
    </source>
</evidence>
<dbReference type="OrthoDB" id="7340239at2"/>
<dbReference type="InterPro" id="IPR009739">
    <property type="entry name" value="LprI-like_N"/>
</dbReference>
<sequence>MPAVIFIMAIQAAIAGPPQDTTEGCNDKYGTAALSSCYSEHAESWKRRVIAAYPIALDHTKGRQRDALKRAQDAWLKYRAASCEFYELEQGSIHFIWGAYCMLDLTRRRALELEEYVQP</sequence>
<proteinExistence type="predicted"/>
<evidence type="ECO:0000259" key="1">
    <source>
        <dbReference type="Pfam" id="PF07007"/>
    </source>
</evidence>
<name>A0A502CKM1_9SPHN</name>
<dbReference type="Pfam" id="PF07007">
    <property type="entry name" value="LprI"/>
    <property type="match status" value="1"/>
</dbReference>
<organism evidence="2 3">
    <name type="scientific">Sphingomonas oligophenolica</name>
    <dbReference type="NCBI Taxonomy" id="301154"/>
    <lineage>
        <taxon>Bacteria</taxon>
        <taxon>Pseudomonadati</taxon>
        <taxon>Pseudomonadota</taxon>
        <taxon>Alphaproteobacteria</taxon>
        <taxon>Sphingomonadales</taxon>
        <taxon>Sphingomonadaceae</taxon>
        <taxon>Sphingomonas</taxon>
    </lineage>
</organism>
<dbReference type="Gene3D" id="1.20.1270.180">
    <property type="match status" value="1"/>
</dbReference>